<keyword evidence="1" id="KW-0472">Membrane</keyword>
<protein>
    <submittedName>
        <fullName evidence="2">Uncharacterized protein</fullName>
    </submittedName>
</protein>
<reference evidence="2 3" key="1">
    <citation type="submission" date="2022-06" db="EMBL/GenBank/DDBJ databases">
        <title>Genomic Encyclopedia of Archaeal and Bacterial Type Strains, Phase II (KMG-II): from individual species to whole genera.</title>
        <authorList>
            <person name="Goeker M."/>
        </authorList>
    </citation>
    <scope>NUCLEOTIDE SEQUENCE [LARGE SCALE GENOMIC DNA]</scope>
    <source>
        <strain evidence="2 3">DSM 45037</strain>
    </source>
</reference>
<keyword evidence="1" id="KW-0812">Transmembrane</keyword>
<keyword evidence="3" id="KW-1185">Reference proteome</keyword>
<feature type="transmembrane region" description="Helical" evidence="1">
    <location>
        <begin position="46"/>
        <end position="65"/>
    </location>
</feature>
<proteinExistence type="predicted"/>
<evidence type="ECO:0000256" key="1">
    <source>
        <dbReference type="SAM" id="Phobius"/>
    </source>
</evidence>
<organism evidence="2 3">
    <name type="scientific">Williamsia serinedens</name>
    <dbReference type="NCBI Taxonomy" id="391736"/>
    <lineage>
        <taxon>Bacteria</taxon>
        <taxon>Bacillati</taxon>
        <taxon>Actinomycetota</taxon>
        <taxon>Actinomycetes</taxon>
        <taxon>Mycobacteriales</taxon>
        <taxon>Nocardiaceae</taxon>
        <taxon>Williamsia</taxon>
    </lineage>
</organism>
<keyword evidence="1" id="KW-1133">Transmembrane helix</keyword>
<dbReference type="EMBL" id="JAMTCG010000003">
    <property type="protein sequence ID" value="MCP2160368.1"/>
    <property type="molecule type" value="Genomic_DNA"/>
</dbReference>
<evidence type="ECO:0000313" key="3">
    <source>
        <dbReference type="Proteomes" id="UP001205740"/>
    </source>
</evidence>
<comment type="caution">
    <text evidence="2">The sequence shown here is derived from an EMBL/GenBank/DDBJ whole genome shotgun (WGS) entry which is preliminary data.</text>
</comment>
<feature type="transmembrane region" description="Helical" evidence="1">
    <location>
        <begin position="122"/>
        <end position="143"/>
    </location>
</feature>
<sequence length="195" mass="19280">MSVAAHAAGGASPSMSAATAVVVATTAISALVLGRASSPATHRVGAATPIGAVVLLDQVVAHVLLHLEHVLSGGHEAMSGAVSPGMPTDAHAGHAMLSATPGDHAMGTAPSVSMLLPSPAMLAAHVIGAVVAGMVLAAAFVLADRVTAARHRVLSRPRPPATVGRPSLRRTGVIGAATPGHVRLDRSRGPPPQLV</sequence>
<feature type="transmembrane region" description="Helical" evidence="1">
    <location>
        <begin position="15"/>
        <end position="34"/>
    </location>
</feature>
<name>A0ABT1H1D7_9NOCA</name>
<accession>A0ABT1H1D7</accession>
<gene>
    <name evidence="2" type="ORF">LX12_001555</name>
</gene>
<evidence type="ECO:0000313" key="2">
    <source>
        <dbReference type="EMBL" id="MCP2160368.1"/>
    </source>
</evidence>
<dbReference type="Proteomes" id="UP001205740">
    <property type="component" value="Unassembled WGS sequence"/>
</dbReference>